<name>A0A836I5M7_9TRYP</name>
<organism evidence="2 3">
    <name type="scientific">Porcisia hertigi</name>
    <dbReference type="NCBI Taxonomy" id="2761500"/>
    <lineage>
        <taxon>Eukaryota</taxon>
        <taxon>Discoba</taxon>
        <taxon>Euglenozoa</taxon>
        <taxon>Kinetoplastea</taxon>
        <taxon>Metakinetoplastina</taxon>
        <taxon>Trypanosomatida</taxon>
        <taxon>Trypanosomatidae</taxon>
        <taxon>Leishmaniinae</taxon>
        <taxon>Porcisia</taxon>
    </lineage>
</organism>
<evidence type="ECO:0000256" key="1">
    <source>
        <dbReference type="SAM" id="MobiDB-lite"/>
    </source>
</evidence>
<dbReference type="InterPro" id="IPR052695">
    <property type="entry name" value="Kinetoplast-DNA-binding"/>
</dbReference>
<accession>A0A836I5M7</accession>
<keyword evidence="3" id="KW-1185">Reference proteome</keyword>
<dbReference type="EMBL" id="JAFJZO010000036">
    <property type="protein sequence ID" value="KAG5490751.1"/>
    <property type="molecule type" value="Genomic_DNA"/>
</dbReference>
<proteinExistence type="predicted"/>
<reference evidence="2 3" key="1">
    <citation type="submission" date="2021-02" db="EMBL/GenBank/DDBJ databases">
        <title>Porcisia hertigi Genome sequencing and assembly.</title>
        <authorList>
            <person name="Almutairi H."/>
            <person name="Gatherer D."/>
        </authorList>
    </citation>
    <scope>NUCLEOTIDE SEQUENCE [LARGE SCALE GENOMIC DNA]</scope>
    <source>
        <strain evidence="2 3">C119</strain>
    </source>
</reference>
<evidence type="ECO:0008006" key="4">
    <source>
        <dbReference type="Google" id="ProtNLM"/>
    </source>
</evidence>
<feature type="region of interest" description="Disordered" evidence="1">
    <location>
        <begin position="135"/>
        <end position="180"/>
    </location>
</feature>
<sequence length="180" mass="20218">MFRAARILRGVSPFSIFLMDQKNNPALQGVSIAKRGKLLSKMYNGLSRQQRRDLQKRAEVYPSLRKTKRAKPPRKTEFAEFVRQNYKVVKGLNYRKRFAALSQLYELHKPLDLQVAKALEEGNVKNVASAKKAVKRAAAKPKAKAKAKPAAKSKTVSKVKAATKPKMKKKITRKSGAGKK</sequence>
<dbReference type="KEGG" id="phet:94286999"/>
<gene>
    <name evidence="2" type="ORF">JKF63_00873</name>
</gene>
<dbReference type="SUPFAM" id="SSF47095">
    <property type="entry name" value="HMG-box"/>
    <property type="match status" value="1"/>
</dbReference>
<evidence type="ECO:0000313" key="2">
    <source>
        <dbReference type="EMBL" id="KAG5490751.1"/>
    </source>
</evidence>
<dbReference type="Proteomes" id="UP000674318">
    <property type="component" value="Unassembled WGS sequence"/>
</dbReference>
<dbReference type="RefSeq" id="XP_067753079.1">
    <property type="nucleotide sequence ID" value="XM_067896922.1"/>
</dbReference>
<dbReference type="PANTHER" id="PTHR37564">
    <property type="entry name" value="KINETOPLAST DNA-ASSOCIATED PROTEIN"/>
    <property type="match status" value="1"/>
</dbReference>
<dbReference type="InterPro" id="IPR036910">
    <property type="entry name" value="HMG_box_dom_sf"/>
</dbReference>
<protein>
    <recommendedName>
        <fullName evidence="4">Kinetoplast DNA-associated protein</fullName>
    </recommendedName>
</protein>
<comment type="caution">
    <text evidence="2">The sequence shown here is derived from an EMBL/GenBank/DDBJ whole genome shotgun (WGS) entry which is preliminary data.</text>
</comment>
<dbReference type="AlphaFoldDB" id="A0A836I5M7"/>
<dbReference type="GeneID" id="94286999"/>
<dbReference type="PANTHER" id="PTHR37564:SF1">
    <property type="entry name" value="DNA-ASSOCIATED PROTEIN, PUTATIVE-RELATED"/>
    <property type="match status" value="1"/>
</dbReference>
<evidence type="ECO:0000313" key="3">
    <source>
        <dbReference type="Proteomes" id="UP000674318"/>
    </source>
</evidence>
<dbReference type="OrthoDB" id="272055at2759"/>